<reference evidence="4" key="1">
    <citation type="journal article" date="2019" name="Int. J. Syst. Evol. Microbiol.">
        <title>The Global Catalogue of Microorganisms (GCM) 10K type strain sequencing project: providing services to taxonomists for standard genome sequencing and annotation.</title>
        <authorList>
            <consortium name="The Broad Institute Genomics Platform"/>
            <consortium name="The Broad Institute Genome Sequencing Center for Infectious Disease"/>
            <person name="Wu L."/>
            <person name="Ma J."/>
        </authorList>
    </citation>
    <scope>NUCLEOTIDE SEQUENCE [LARGE SCALE GENOMIC DNA]</scope>
    <source>
        <strain evidence="4">NBRC 102520</strain>
    </source>
</reference>
<feature type="signal peptide" evidence="1">
    <location>
        <begin position="1"/>
        <end position="29"/>
    </location>
</feature>
<comment type="caution">
    <text evidence="3">The sequence shown here is derived from an EMBL/GenBank/DDBJ whole genome shotgun (WGS) entry which is preliminary data.</text>
</comment>
<evidence type="ECO:0000313" key="3">
    <source>
        <dbReference type="EMBL" id="GLR90538.1"/>
    </source>
</evidence>
<dbReference type="Proteomes" id="UP001156905">
    <property type="component" value="Unassembled WGS sequence"/>
</dbReference>
<dbReference type="PANTHER" id="PTHR37017:SF11">
    <property type="entry name" value="ESTERASE_LIPASE_THIOESTERASE DOMAIN-CONTAINING PROTEIN"/>
    <property type="match status" value="1"/>
</dbReference>
<keyword evidence="1" id="KW-0732">Signal</keyword>
<gene>
    <name evidence="3" type="ORF">GCM10007857_72530</name>
</gene>
<dbReference type="SUPFAM" id="SSF53474">
    <property type="entry name" value="alpha/beta-Hydrolases"/>
    <property type="match status" value="1"/>
</dbReference>
<dbReference type="RefSeq" id="WP_284273495.1">
    <property type="nucleotide sequence ID" value="NZ_BSOW01000035.1"/>
</dbReference>
<dbReference type="InterPro" id="IPR052897">
    <property type="entry name" value="Sec-Metab_Biosynth_Hydrolase"/>
</dbReference>
<organism evidence="3 4">
    <name type="scientific">Bradyrhizobium iriomotense</name>
    <dbReference type="NCBI Taxonomy" id="441950"/>
    <lineage>
        <taxon>Bacteria</taxon>
        <taxon>Pseudomonadati</taxon>
        <taxon>Pseudomonadota</taxon>
        <taxon>Alphaproteobacteria</taxon>
        <taxon>Hyphomicrobiales</taxon>
        <taxon>Nitrobacteraceae</taxon>
        <taxon>Bradyrhizobium</taxon>
    </lineage>
</organism>
<dbReference type="GO" id="GO:0016787">
    <property type="term" value="F:hydrolase activity"/>
    <property type="evidence" value="ECO:0007669"/>
    <property type="project" value="UniProtKB-KW"/>
</dbReference>
<evidence type="ECO:0000256" key="1">
    <source>
        <dbReference type="SAM" id="SignalP"/>
    </source>
</evidence>
<name>A0ABQ6B917_9BRAD</name>
<evidence type="ECO:0000313" key="4">
    <source>
        <dbReference type="Proteomes" id="UP001156905"/>
    </source>
</evidence>
<dbReference type="Gene3D" id="3.40.50.1820">
    <property type="entry name" value="alpha/beta hydrolase"/>
    <property type="match status" value="1"/>
</dbReference>
<dbReference type="InterPro" id="IPR000073">
    <property type="entry name" value="AB_hydrolase_1"/>
</dbReference>
<dbReference type="PANTHER" id="PTHR37017">
    <property type="entry name" value="AB HYDROLASE-1 DOMAIN-CONTAINING PROTEIN-RELATED"/>
    <property type="match status" value="1"/>
</dbReference>
<protein>
    <submittedName>
        <fullName evidence="3">Alpha/beta hydrolase</fullName>
    </submittedName>
</protein>
<keyword evidence="3" id="KW-0378">Hydrolase</keyword>
<accession>A0ABQ6B917</accession>
<proteinExistence type="predicted"/>
<feature type="domain" description="AB hydrolase-1" evidence="2">
    <location>
        <begin position="36"/>
        <end position="249"/>
    </location>
</feature>
<dbReference type="Pfam" id="PF12697">
    <property type="entry name" value="Abhydrolase_6"/>
    <property type="match status" value="1"/>
</dbReference>
<evidence type="ECO:0000259" key="2">
    <source>
        <dbReference type="Pfam" id="PF12697"/>
    </source>
</evidence>
<keyword evidence="4" id="KW-1185">Reference proteome</keyword>
<dbReference type="EMBL" id="BSOW01000035">
    <property type="protein sequence ID" value="GLR90538.1"/>
    <property type="molecule type" value="Genomic_DNA"/>
</dbReference>
<feature type="chain" id="PRO_5046339120" evidence="1">
    <location>
        <begin position="30"/>
        <end position="256"/>
    </location>
</feature>
<dbReference type="InterPro" id="IPR029058">
    <property type="entry name" value="AB_hydrolase_fold"/>
</dbReference>
<sequence length="256" mass="26957">MRLTVPSLKTLLLTMTMLSGSAMPTSAPAAPQDTTVVLVHGAFVDGSEWNKVVPLLQAKGLKVVSVQNPLTSLAEDVAATQRAISQQAGKVVLVGHSWGGMAITEAGASDKVSALVYISAFAPSEGQAAGDLGKEYEPPAGMKRLQADHSGYLSLPAEAMVQDFAPDAPKEETRLMAVSQVPINSKAFGEKVTTAAWKTKPSYFIVASNDRMMATDLQLSMAKKIGAKTLVLKTGHAPMLSKPQEVADVILEAANR</sequence>